<sequence>MKSTFSLLLLAAVLFSCSGETENQEAAEANATEAPRNPTLTKAWETDTVMTTAESTLYDKDANIIYVSNIQGNHSEKDGKGYISRMGPDGSVAELNWVTGLNAPKGLAKMNDKLYVTDIDELVEISIADSSITNRYPVQGATFLNDAATDGKKVYFTDSGTGKVHVLENGSVNTVAEGMEGINGLAFNEAGEMFILDGKGLRKYNMQNKTAEPVNETVTGGDGLVIIDDSTYIASRWQGEIYLVRNGKEQLLLDTKGEESNTADIDYIEEEKLVLVPTFQKNKVVAYKLDY</sequence>
<dbReference type="RefSeq" id="WP_377485880.1">
    <property type="nucleotide sequence ID" value="NZ_JBHUOX010000010.1"/>
</dbReference>
<dbReference type="InterPro" id="IPR011042">
    <property type="entry name" value="6-blade_b-propeller_TolB-like"/>
</dbReference>
<dbReference type="GO" id="GO:0005524">
    <property type="term" value="F:ATP binding"/>
    <property type="evidence" value="ECO:0007669"/>
    <property type="project" value="UniProtKB-KW"/>
</dbReference>
<evidence type="ECO:0000313" key="3">
    <source>
        <dbReference type="Proteomes" id="UP001597641"/>
    </source>
</evidence>
<dbReference type="PROSITE" id="PS51257">
    <property type="entry name" value="PROKAR_LIPOPROTEIN"/>
    <property type="match status" value="1"/>
</dbReference>
<accession>A0ABW6BUY2</accession>
<keyword evidence="3" id="KW-1185">Reference proteome</keyword>
<organism evidence="2 3">
    <name type="scientific">Pontibacter toksunensis</name>
    <dbReference type="NCBI Taxonomy" id="1332631"/>
    <lineage>
        <taxon>Bacteria</taxon>
        <taxon>Pseudomonadati</taxon>
        <taxon>Bacteroidota</taxon>
        <taxon>Cytophagia</taxon>
        <taxon>Cytophagales</taxon>
        <taxon>Hymenobacteraceae</taxon>
        <taxon>Pontibacter</taxon>
    </lineage>
</organism>
<dbReference type="Gene3D" id="2.120.10.30">
    <property type="entry name" value="TolB, C-terminal domain"/>
    <property type="match status" value="1"/>
</dbReference>
<gene>
    <name evidence="2" type="ORF">ACFS7Z_14675</name>
</gene>
<evidence type="ECO:0000256" key="1">
    <source>
        <dbReference type="SAM" id="SignalP"/>
    </source>
</evidence>
<dbReference type="EMBL" id="JBHUOX010000010">
    <property type="protein sequence ID" value="MFD3001613.1"/>
    <property type="molecule type" value="Genomic_DNA"/>
</dbReference>
<feature type="signal peptide" evidence="1">
    <location>
        <begin position="1"/>
        <end position="18"/>
    </location>
</feature>
<protein>
    <submittedName>
        <fullName evidence="2">ATP-binding protein</fullName>
    </submittedName>
</protein>
<evidence type="ECO:0000313" key="2">
    <source>
        <dbReference type="EMBL" id="MFD3001613.1"/>
    </source>
</evidence>
<feature type="chain" id="PRO_5047384527" evidence="1">
    <location>
        <begin position="19"/>
        <end position="291"/>
    </location>
</feature>
<name>A0ABW6BUY2_9BACT</name>
<proteinExistence type="predicted"/>
<dbReference type="Proteomes" id="UP001597641">
    <property type="component" value="Unassembled WGS sequence"/>
</dbReference>
<comment type="caution">
    <text evidence="2">The sequence shown here is derived from an EMBL/GenBank/DDBJ whole genome shotgun (WGS) entry which is preliminary data.</text>
</comment>
<dbReference type="SUPFAM" id="SSF101898">
    <property type="entry name" value="NHL repeat"/>
    <property type="match status" value="1"/>
</dbReference>
<reference evidence="3" key="1">
    <citation type="journal article" date="2019" name="Int. J. Syst. Evol. Microbiol.">
        <title>The Global Catalogue of Microorganisms (GCM) 10K type strain sequencing project: providing services to taxonomists for standard genome sequencing and annotation.</title>
        <authorList>
            <consortium name="The Broad Institute Genomics Platform"/>
            <consortium name="The Broad Institute Genome Sequencing Center for Infectious Disease"/>
            <person name="Wu L."/>
            <person name="Ma J."/>
        </authorList>
    </citation>
    <scope>NUCLEOTIDE SEQUENCE [LARGE SCALE GENOMIC DNA]</scope>
    <source>
        <strain evidence="3">KCTC 23984</strain>
    </source>
</reference>
<keyword evidence="2" id="KW-0547">Nucleotide-binding</keyword>
<keyword evidence="1" id="KW-0732">Signal</keyword>
<keyword evidence="2" id="KW-0067">ATP-binding</keyword>